<evidence type="ECO:0000259" key="8">
    <source>
        <dbReference type="Pfam" id="PF00814"/>
    </source>
</evidence>
<sequence length="319" mass="34138">MTKAALGIDTSNYTTSAAFYTESGILQKKQLLSVKEGEAGLRQSDAVFQHVRQLPDVLSPFLQEKPETVGVSDRPRDAEGSYMPCFLTGVGAARMLAQSMGVPLYRFSHQAGHIAAALYSARRMDLLNKPFLAFHVSGGTTEAVLATPGGDRLFTAALAAASLDLKAGQAVDRCGLLLGLPFPCGPALEQLALRWEEPVRVRPVLRGADCSLSGLENQCRQLREKDAPQEYIARYCLESILAALRGMCEALLRQHGDLPVVFAGGVASNSILRKALSERFGALFAEPAFSADNAAGIAALASVALERRMPPCIAEHPIS</sequence>
<reference evidence="9" key="1">
    <citation type="submission" date="2020-08" db="EMBL/GenBank/DDBJ databases">
        <title>Genome public.</title>
        <authorList>
            <person name="Liu C."/>
            <person name="Sun Q."/>
        </authorList>
    </citation>
    <scope>NUCLEOTIDE SEQUENCE</scope>
    <source>
        <strain evidence="9">NSJ-40</strain>
    </source>
</reference>
<dbReference type="Gene3D" id="3.30.420.40">
    <property type="match status" value="2"/>
</dbReference>
<dbReference type="EMBL" id="JACRSN010000008">
    <property type="protein sequence ID" value="MBC8533737.1"/>
    <property type="molecule type" value="Genomic_DNA"/>
</dbReference>
<organism evidence="9 10">
    <name type="scientific">Yeguia hominis</name>
    <dbReference type="NCBI Taxonomy" id="2763662"/>
    <lineage>
        <taxon>Bacteria</taxon>
        <taxon>Bacillati</taxon>
        <taxon>Bacillota</taxon>
        <taxon>Clostridia</taxon>
        <taxon>Eubacteriales</taxon>
        <taxon>Yeguiaceae</taxon>
        <taxon>Yeguia</taxon>
    </lineage>
</organism>
<keyword evidence="3" id="KW-0819">tRNA processing</keyword>
<keyword evidence="2" id="KW-0808">Transferase</keyword>
<keyword evidence="6" id="KW-0012">Acyltransferase</keyword>
<dbReference type="PRINTS" id="PR00789">
    <property type="entry name" value="OSIALOPTASE"/>
</dbReference>
<comment type="caution">
    <text evidence="9">The sequence shown here is derived from an EMBL/GenBank/DDBJ whole genome shotgun (WGS) entry which is preliminary data.</text>
</comment>
<dbReference type="AlphaFoldDB" id="A0A926D9A4"/>
<dbReference type="SUPFAM" id="SSF53067">
    <property type="entry name" value="Actin-like ATPase domain"/>
    <property type="match status" value="1"/>
</dbReference>
<dbReference type="RefSeq" id="WP_249319374.1">
    <property type="nucleotide sequence ID" value="NZ_JACRSN010000008.1"/>
</dbReference>
<name>A0A926D9A4_9FIRM</name>
<keyword evidence="4" id="KW-0479">Metal-binding</keyword>
<gene>
    <name evidence="9" type="ORF">IAG03_06910</name>
</gene>
<dbReference type="InterPro" id="IPR017861">
    <property type="entry name" value="KAE1/TsaD"/>
</dbReference>
<dbReference type="EC" id="2.3.1.234" evidence="1"/>
<dbReference type="GO" id="GO:0046872">
    <property type="term" value="F:metal ion binding"/>
    <property type="evidence" value="ECO:0007669"/>
    <property type="project" value="UniProtKB-KW"/>
</dbReference>
<evidence type="ECO:0000256" key="6">
    <source>
        <dbReference type="ARBA" id="ARBA00023315"/>
    </source>
</evidence>
<dbReference type="Proteomes" id="UP000651482">
    <property type="component" value="Unassembled WGS sequence"/>
</dbReference>
<dbReference type="PANTHER" id="PTHR11735:SF6">
    <property type="entry name" value="TRNA N6-ADENOSINE THREONYLCARBAMOYLTRANSFERASE, MITOCHONDRIAL"/>
    <property type="match status" value="1"/>
</dbReference>
<dbReference type="InterPro" id="IPR000905">
    <property type="entry name" value="Gcp-like_dom"/>
</dbReference>
<evidence type="ECO:0000313" key="9">
    <source>
        <dbReference type="EMBL" id="MBC8533737.1"/>
    </source>
</evidence>
<evidence type="ECO:0000256" key="5">
    <source>
        <dbReference type="ARBA" id="ARBA00023004"/>
    </source>
</evidence>
<evidence type="ECO:0000256" key="2">
    <source>
        <dbReference type="ARBA" id="ARBA00022679"/>
    </source>
</evidence>
<proteinExistence type="predicted"/>
<evidence type="ECO:0000256" key="1">
    <source>
        <dbReference type="ARBA" id="ARBA00012156"/>
    </source>
</evidence>
<dbReference type="GO" id="GO:0061711">
    <property type="term" value="F:tRNA N(6)-L-threonylcarbamoyladenine synthase activity"/>
    <property type="evidence" value="ECO:0007669"/>
    <property type="project" value="UniProtKB-EC"/>
</dbReference>
<accession>A0A926D9A4</accession>
<keyword evidence="10" id="KW-1185">Reference proteome</keyword>
<evidence type="ECO:0000256" key="3">
    <source>
        <dbReference type="ARBA" id="ARBA00022694"/>
    </source>
</evidence>
<evidence type="ECO:0000256" key="4">
    <source>
        <dbReference type="ARBA" id="ARBA00022723"/>
    </source>
</evidence>
<protein>
    <recommendedName>
        <fullName evidence="1">N(6)-L-threonylcarbamoyladenine synthase</fullName>
        <ecNumber evidence="1">2.3.1.234</ecNumber>
    </recommendedName>
</protein>
<comment type="catalytic activity">
    <reaction evidence="7">
        <text>L-threonylcarbamoyladenylate + adenosine(37) in tRNA = N(6)-L-threonylcarbamoyladenosine(37) in tRNA + AMP + H(+)</text>
        <dbReference type="Rhea" id="RHEA:37059"/>
        <dbReference type="Rhea" id="RHEA-COMP:10162"/>
        <dbReference type="Rhea" id="RHEA-COMP:10163"/>
        <dbReference type="ChEBI" id="CHEBI:15378"/>
        <dbReference type="ChEBI" id="CHEBI:73682"/>
        <dbReference type="ChEBI" id="CHEBI:74411"/>
        <dbReference type="ChEBI" id="CHEBI:74418"/>
        <dbReference type="ChEBI" id="CHEBI:456215"/>
        <dbReference type="EC" id="2.3.1.234"/>
    </reaction>
</comment>
<dbReference type="Pfam" id="PF00814">
    <property type="entry name" value="TsaD"/>
    <property type="match status" value="1"/>
</dbReference>
<dbReference type="GO" id="GO:0008033">
    <property type="term" value="P:tRNA processing"/>
    <property type="evidence" value="ECO:0007669"/>
    <property type="project" value="UniProtKB-KW"/>
</dbReference>
<feature type="domain" description="Gcp-like" evidence="8">
    <location>
        <begin position="84"/>
        <end position="298"/>
    </location>
</feature>
<dbReference type="PANTHER" id="PTHR11735">
    <property type="entry name" value="TRNA N6-ADENOSINE THREONYLCARBAMOYLTRANSFERASE"/>
    <property type="match status" value="1"/>
</dbReference>
<dbReference type="InterPro" id="IPR043129">
    <property type="entry name" value="ATPase_NBD"/>
</dbReference>
<keyword evidence="5" id="KW-0408">Iron</keyword>
<evidence type="ECO:0000313" key="10">
    <source>
        <dbReference type="Proteomes" id="UP000651482"/>
    </source>
</evidence>
<evidence type="ECO:0000256" key="7">
    <source>
        <dbReference type="ARBA" id="ARBA00048117"/>
    </source>
</evidence>